<reference evidence="1" key="1">
    <citation type="submission" date="2020-11" db="EMBL/GenBank/DDBJ databases">
        <authorList>
            <consortium name="DOE Joint Genome Institute"/>
            <person name="Ahrendt S."/>
            <person name="Riley R."/>
            <person name="Andreopoulos W."/>
            <person name="Labutti K."/>
            <person name="Pangilinan J."/>
            <person name="Ruiz-Duenas F.J."/>
            <person name="Barrasa J.M."/>
            <person name="Sanchez-Garcia M."/>
            <person name="Camarero S."/>
            <person name="Miyauchi S."/>
            <person name="Serrano A."/>
            <person name="Linde D."/>
            <person name="Babiker R."/>
            <person name="Drula E."/>
            <person name="Ayuso-Fernandez I."/>
            <person name="Pacheco R."/>
            <person name="Padilla G."/>
            <person name="Ferreira P."/>
            <person name="Barriuso J."/>
            <person name="Kellner H."/>
            <person name="Castanera R."/>
            <person name="Alfaro M."/>
            <person name="Ramirez L."/>
            <person name="Pisabarro A.G."/>
            <person name="Kuo A."/>
            <person name="Tritt A."/>
            <person name="Lipzen A."/>
            <person name="He G."/>
            <person name="Yan M."/>
            <person name="Ng V."/>
            <person name="Cullen D."/>
            <person name="Martin F."/>
            <person name="Rosso M.-N."/>
            <person name="Henrissat B."/>
            <person name="Hibbett D."/>
            <person name="Martinez A.T."/>
            <person name="Grigoriev I.V."/>
        </authorList>
    </citation>
    <scope>NUCLEOTIDE SEQUENCE</scope>
    <source>
        <strain evidence="1">CIRM-BRFM 674</strain>
    </source>
</reference>
<evidence type="ECO:0000313" key="1">
    <source>
        <dbReference type="EMBL" id="KAF9473027.1"/>
    </source>
</evidence>
<protein>
    <submittedName>
        <fullName evidence="1">Uncharacterized protein</fullName>
    </submittedName>
</protein>
<accession>A0A9P5YNH9</accession>
<keyword evidence="2" id="KW-1185">Reference proteome</keyword>
<gene>
    <name evidence="1" type="ORF">BDN70DRAFT_886265</name>
</gene>
<sequence>MAATALDIPIELVELIIDQAAALSDRETLRTLALTSRNYVARCQKHLFHTIDLGDRCIPGSEYYRRLYNILAIRPSLCGYVRELRMHDTYVWDKESNWRWLVDEESICDLLDFLPALTTFALTFNAAVPSWMDFKPSIRNAIIQLARRPLLHTFALANVKNFPASLLVTLVTISRLELSNVQVQDLSVTTPLEVVLGIASISTPGVRELTLRAPSAGLLLVLRTILSASVHPTLTTLRVLMLDAADTLATLELWSLMHWGANSITEFEWRPAVRPRTPAIRPPAPIDICIFRRLAALHFIVNFHSESQPVFAALIPLLQQISSGSYFHTLKIECTFLRPAELIACQRDWGALDEALSQSAFDGLKEVVFYARQRGPSRGELVKTILDEQLLLARARGVKILVDASLR</sequence>
<comment type="caution">
    <text evidence="1">The sequence shown here is derived from an EMBL/GenBank/DDBJ whole genome shotgun (WGS) entry which is preliminary data.</text>
</comment>
<dbReference type="OrthoDB" id="3022813at2759"/>
<dbReference type="AlphaFoldDB" id="A0A9P5YNH9"/>
<name>A0A9P5YNH9_9AGAR</name>
<proteinExistence type="predicted"/>
<organism evidence="1 2">
    <name type="scientific">Pholiota conissans</name>
    <dbReference type="NCBI Taxonomy" id="109636"/>
    <lineage>
        <taxon>Eukaryota</taxon>
        <taxon>Fungi</taxon>
        <taxon>Dikarya</taxon>
        <taxon>Basidiomycota</taxon>
        <taxon>Agaricomycotina</taxon>
        <taxon>Agaricomycetes</taxon>
        <taxon>Agaricomycetidae</taxon>
        <taxon>Agaricales</taxon>
        <taxon>Agaricineae</taxon>
        <taxon>Strophariaceae</taxon>
        <taxon>Pholiota</taxon>
    </lineage>
</organism>
<dbReference type="Proteomes" id="UP000807469">
    <property type="component" value="Unassembled WGS sequence"/>
</dbReference>
<evidence type="ECO:0000313" key="2">
    <source>
        <dbReference type="Proteomes" id="UP000807469"/>
    </source>
</evidence>
<dbReference type="EMBL" id="MU155476">
    <property type="protein sequence ID" value="KAF9473027.1"/>
    <property type="molecule type" value="Genomic_DNA"/>
</dbReference>